<keyword evidence="1 4" id="KW-0808">Transferase</keyword>
<dbReference type="RefSeq" id="WP_006980985.1">
    <property type="nucleotide sequence ID" value="NZ_ABVL01000010.1"/>
</dbReference>
<keyword evidence="5" id="KW-1185">Reference proteome</keyword>
<dbReference type="PROSITE" id="PS51186">
    <property type="entry name" value="GNAT"/>
    <property type="match status" value="1"/>
</dbReference>
<dbReference type="EMBL" id="ABVL01000010">
    <property type="protein sequence ID" value="EDY19002.1"/>
    <property type="molecule type" value="Genomic_DNA"/>
</dbReference>
<dbReference type="InParanoid" id="B4D422"/>
<dbReference type="Pfam" id="PF00583">
    <property type="entry name" value="Acetyltransf_1"/>
    <property type="match status" value="1"/>
</dbReference>
<protein>
    <submittedName>
        <fullName evidence="4">GCN5-related N-acetyltransferase</fullName>
    </submittedName>
</protein>
<feature type="domain" description="N-acetyltransferase" evidence="3">
    <location>
        <begin position="4"/>
        <end position="156"/>
    </location>
</feature>
<dbReference type="Proteomes" id="UP000005824">
    <property type="component" value="Unassembled WGS sequence"/>
</dbReference>
<gene>
    <name evidence="4" type="ORF">CfE428DRAFT_3660</name>
</gene>
<dbReference type="InterPro" id="IPR000182">
    <property type="entry name" value="GNAT_dom"/>
</dbReference>
<dbReference type="GO" id="GO:0016747">
    <property type="term" value="F:acyltransferase activity, transferring groups other than amino-acyl groups"/>
    <property type="evidence" value="ECO:0007669"/>
    <property type="project" value="InterPro"/>
</dbReference>
<evidence type="ECO:0000256" key="1">
    <source>
        <dbReference type="ARBA" id="ARBA00022679"/>
    </source>
</evidence>
<comment type="caution">
    <text evidence="4">The sequence shown here is derived from an EMBL/GenBank/DDBJ whole genome shotgun (WGS) entry which is preliminary data.</text>
</comment>
<dbReference type="PANTHER" id="PTHR43877">
    <property type="entry name" value="AMINOALKYLPHOSPHONATE N-ACETYLTRANSFERASE-RELATED-RELATED"/>
    <property type="match status" value="1"/>
</dbReference>
<organism evidence="4 5">
    <name type="scientific">Chthoniobacter flavus Ellin428</name>
    <dbReference type="NCBI Taxonomy" id="497964"/>
    <lineage>
        <taxon>Bacteria</taxon>
        <taxon>Pseudomonadati</taxon>
        <taxon>Verrucomicrobiota</taxon>
        <taxon>Spartobacteria</taxon>
        <taxon>Chthoniobacterales</taxon>
        <taxon>Chthoniobacteraceae</taxon>
        <taxon>Chthoniobacter</taxon>
    </lineage>
</organism>
<dbReference type="AlphaFoldDB" id="B4D422"/>
<dbReference type="InterPro" id="IPR050832">
    <property type="entry name" value="Bact_Acetyltransf"/>
</dbReference>
<reference evidence="4 5" key="1">
    <citation type="journal article" date="2011" name="J. Bacteriol.">
        <title>Genome sequence of Chthoniobacter flavus Ellin428, an aerobic heterotrophic soil bacterium.</title>
        <authorList>
            <person name="Kant R."/>
            <person name="van Passel M.W."/>
            <person name="Palva A."/>
            <person name="Lucas S."/>
            <person name="Lapidus A."/>
            <person name="Glavina Del Rio T."/>
            <person name="Dalin E."/>
            <person name="Tice H."/>
            <person name="Bruce D."/>
            <person name="Goodwin L."/>
            <person name="Pitluck S."/>
            <person name="Larimer F.W."/>
            <person name="Land M.L."/>
            <person name="Hauser L."/>
            <person name="Sangwan P."/>
            <person name="de Vos W.M."/>
            <person name="Janssen P.H."/>
            <person name="Smidt H."/>
        </authorList>
    </citation>
    <scope>NUCLEOTIDE SEQUENCE [LARGE SCALE GENOMIC DNA]</scope>
    <source>
        <strain evidence="4 5">Ellin428</strain>
    </source>
</reference>
<dbReference type="Gene3D" id="3.40.630.30">
    <property type="match status" value="1"/>
</dbReference>
<dbReference type="eggNOG" id="COG0456">
    <property type="taxonomic scope" value="Bacteria"/>
</dbReference>
<evidence type="ECO:0000259" key="3">
    <source>
        <dbReference type="PROSITE" id="PS51186"/>
    </source>
</evidence>
<proteinExistence type="predicted"/>
<name>B4D422_9BACT</name>
<evidence type="ECO:0000313" key="5">
    <source>
        <dbReference type="Proteomes" id="UP000005824"/>
    </source>
</evidence>
<accession>B4D422</accession>
<dbReference type="STRING" id="497964.CfE428DRAFT_3660"/>
<evidence type="ECO:0000313" key="4">
    <source>
        <dbReference type="EMBL" id="EDY19002.1"/>
    </source>
</evidence>
<dbReference type="SUPFAM" id="SSF55729">
    <property type="entry name" value="Acyl-CoA N-acyltransferases (Nat)"/>
    <property type="match status" value="1"/>
</dbReference>
<dbReference type="CDD" id="cd04301">
    <property type="entry name" value="NAT_SF"/>
    <property type="match status" value="1"/>
</dbReference>
<keyword evidence="2" id="KW-0012">Acyltransferase</keyword>
<evidence type="ECO:0000256" key="2">
    <source>
        <dbReference type="ARBA" id="ARBA00023315"/>
    </source>
</evidence>
<sequence length="156" mass="17174">MNPPTIAPATTDQIPALAALFEAQLREHDIDSPADGLIPVLQSLSEQPQHGFILCATCDGAVVGVAYAACILSLEHSGWSGWLEELYVLPEWRGSGLGSRLLDAVIAGAKERRWMALDLEVDSAHQRVISLYARRHFQPLSRTRFALLLRDGRRGF</sequence>
<dbReference type="InterPro" id="IPR016181">
    <property type="entry name" value="Acyl_CoA_acyltransferase"/>
</dbReference>